<keyword evidence="8" id="KW-1185">Reference proteome</keyword>
<dbReference type="PANTHER" id="PTHR12608">
    <property type="entry name" value="TRANSMEMBRANE PROTEIN HTP-1 RELATED"/>
    <property type="match status" value="1"/>
</dbReference>
<reference evidence="7 8" key="1">
    <citation type="journal article" date="2017" name="Genome Biol.">
        <title>New reference genome sequences of hot pepper reveal the massive evolution of plant disease-resistance genes by retroduplication.</title>
        <authorList>
            <person name="Kim S."/>
            <person name="Park J."/>
            <person name="Yeom S.I."/>
            <person name="Kim Y.M."/>
            <person name="Seo E."/>
            <person name="Kim K.T."/>
            <person name="Kim M.S."/>
            <person name="Lee J.M."/>
            <person name="Cheong K."/>
            <person name="Shin H.S."/>
            <person name="Kim S.B."/>
            <person name="Han K."/>
            <person name="Lee J."/>
            <person name="Park M."/>
            <person name="Lee H.A."/>
            <person name="Lee H.Y."/>
            <person name="Lee Y."/>
            <person name="Oh S."/>
            <person name="Lee J.H."/>
            <person name="Choi E."/>
            <person name="Choi E."/>
            <person name="Lee S.E."/>
            <person name="Jeon J."/>
            <person name="Kim H."/>
            <person name="Choi G."/>
            <person name="Song H."/>
            <person name="Lee J."/>
            <person name="Lee S.C."/>
            <person name="Kwon J.K."/>
            <person name="Lee H.Y."/>
            <person name="Koo N."/>
            <person name="Hong Y."/>
            <person name="Kim R.W."/>
            <person name="Kang W.H."/>
            <person name="Huh J.H."/>
            <person name="Kang B.C."/>
            <person name="Yang T.J."/>
            <person name="Lee Y.H."/>
            <person name="Bennetzen J.L."/>
            <person name="Choi D."/>
        </authorList>
    </citation>
    <scope>NUCLEOTIDE SEQUENCE [LARGE SCALE GENOMIC DNA]</scope>
    <source>
        <strain evidence="8">cv. PBC81</strain>
    </source>
</reference>
<dbReference type="AlphaFoldDB" id="A0A2G2XI38"/>
<dbReference type="InterPro" id="IPR001727">
    <property type="entry name" value="GDT1-like"/>
</dbReference>
<dbReference type="PANTHER" id="PTHR12608:SF7">
    <property type="entry name" value="PROTEIN PAM71-HOMOLOG, CHLOROPLASTIC"/>
    <property type="match status" value="1"/>
</dbReference>
<evidence type="ECO:0000256" key="3">
    <source>
        <dbReference type="ARBA" id="ARBA00022692"/>
    </source>
</evidence>
<protein>
    <recommendedName>
        <fullName evidence="6">GDT1 family protein</fullName>
    </recommendedName>
</protein>
<dbReference type="GO" id="GO:0005384">
    <property type="term" value="F:manganese ion transmembrane transporter activity"/>
    <property type="evidence" value="ECO:0007669"/>
    <property type="project" value="TreeGrafter"/>
</dbReference>
<keyword evidence="4" id="KW-1133">Transmembrane helix</keyword>
<dbReference type="GO" id="GO:0032472">
    <property type="term" value="P:Golgi calcium ion transport"/>
    <property type="evidence" value="ECO:0007669"/>
    <property type="project" value="TreeGrafter"/>
</dbReference>
<keyword evidence="3" id="KW-0812">Transmembrane</keyword>
<evidence type="ECO:0000313" key="7">
    <source>
        <dbReference type="EMBL" id="PHT57001.1"/>
    </source>
</evidence>
<evidence type="ECO:0000313" key="8">
    <source>
        <dbReference type="Proteomes" id="UP000224567"/>
    </source>
</evidence>
<proteinExistence type="inferred from homology"/>
<dbReference type="EMBL" id="MLFT02000002">
    <property type="protein sequence ID" value="PHT57001.1"/>
    <property type="molecule type" value="Genomic_DNA"/>
</dbReference>
<dbReference type="GO" id="GO:0005794">
    <property type="term" value="C:Golgi apparatus"/>
    <property type="evidence" value="ECO:0007669"/>
    <property type="project" value="TreeGrafter"/>
</dbReference>
<keyword evidence="5" id="KW-0472">Membrane</keyword>
<evidence type="ECO:0000256" key="6">
    <source>
        <dbReference type="RuleBase" id="RU365102"/>
    </source>
</evidence>
<evidence type="ECO:0000256" key="1">
    <source>
        <dbReference type="ARBA" id="ARBA00004141"/>
    </source>
</evidence>
<accession>A0A2G2XI38</accession>
<reference evidence="8" key="2">
    <citation type="journal article" date="2017" name="J. Anim. Genet.">
        <title>Multiple reference genome sequences of hot pepper reveal the massive evolution of plant disease resistance genes by retroduplication.</title>
        <authorList>
            <person name="Kim S."/>
            <person name="Park J."/>
            <person name="Yeom S.-I."/>
            <person name="Kim Y.-M."/>
            <person name="Seo E."/>
            <person name="Kim K.-T."/>
            <person name="Kim M.-S."/>
            <person name="Lee J.M."/>
            <person name="Cheong K."/>
            <person name="Shin H.-S."/>
            <person name="Kim S.-B."/>
            <person name="Han K."/>
            <person name="Lee J."/>
            <person name="Park M."/>
            <person name="Lee H.-A."/>
            <person name="Lee H.-Y."/>
            <person name="Lee Y."/>
            <person name="Oh S."/>
            <person name="Lee J.H."/>
            <person name="Choi E."/>
            <person name="Choi E."/>
            <person name="Lee S.E."/>
            <person name="Jeon J."/>
            <person name="Kim H."/>
            <person name="Choi G."/>
            <person name="Song H."/>
            <person name="Lee J."/>
            <person name="Lee S.-C."/>
            <person name="Kwon J.-K."/>
            <person name="Lee H.-Y."/>
            <person name="Koo N."/>
            <person name="Hong Y."/>
            <person name="Kim R.W."/>
            <person name="Kang W.-H."/>
            <person name="Huh J.H."/>
            <person name="Kang B.-C."/>
            <person name="Yang T.-J."/>
            <person name="Lee Y.-H."/>
            <person name="Bennetzen J.L."/>
            <person name="Choi D."/>
        </authorList>
    </citation>
    <scope>NUCLEOTIDE SEQUENCE [LARGE SCALE GENOMIC DNA]</scope>
    <source>
        <strain evidence="8">cv. PBC81</strain>
    </source>
</reference>
<name>A0A2G2XI38_CAPBA</name>
<evidence type="ECO:0000256" key="4">
    <source>
        <dbReference type="ARBA" id="ARBA00022989"/>
    </source>
</evidence>
<dbReference type="GO" id="GO:0009507">
    <property type="term" value="C:chloroplast"/>
    <property type="evidence" value="ECO:0007669"/>
    <property type="project" value="TreeGrafter"/>
</dbReference>
<dbReference type="GO" id="GO:0015085">
    <property type="term" value="F:calcium ion transmembrane transporter activity"/>
    <property type="evidence" value="ECO:0007669"/>
    <property type="project" value="TreeGrafter"/>
</dbReference>
<evidence type="ECO:0000256" key="5">
    <source>
        <dbReference type="ARBA" id="ARBA00023136"/>
    </source>
</evidence>
<sequence length="125" mass="13423">MFATIALGATQSPWGVASGVIAGHLVATSPAILGGPFLANYISEKLRVHLSVTLSPKHHPPGTGLLCSWYRSSRSIWSRIGSFALNGVVNSAPFITRSLKSLELSGRASYLELNEAYHMFQLIVV</sequence>
<evidence type="ECO:0000256" key="2">
    <source>
        <dbReference type="ARBA" id="ARBA00009190"/>
    </source>
</evidence>
<comment type="subcellular location">
    <subcellularLocation>
        <location evidence="1 6">Membrane</location>
        <topology evidence="1 6">Multi-pass membrane protein</topology>
    </subcellularLocation>
</comment>
<comment type="caution">
    <text evidence="7">The sequence shown here is derived from an EMBL/GenBank/DDBJ whole genome shotgun (WGS) entry which is preliminary data.</text>
</comment>
<dbReference type="GO" id="GO:0032468">
    <property type="term" value="P:Golgi calcium ion homeostasis"/>
    <property type="evidence" value="ECO:0007669"/>
    <property type="project" value="TreeGrafter"/>
</dbReference>
<comment type="similarity">
    <text evidence="2 6">Belongs to the GDT1 family.</text>
</comment>
<gene>
    <name evidence="7" type="ORF">CQW23_05487</name>
</gene>
<dbReference type="OrthoDB" id="10556577at2759"/>
<dbReference type="Proteomes" id="UP000224567">
    <property type="component" value="Unassembled WGS sequence"/>
</dbReference>
<dbReference type="Pfam" id="PF01169">
    <property type="entry name" value="GDT1"/>
    <property type="match status" value="1"/>
</dbReference>
<dbReference type="GO" id="GO:0016020">
    <property type="term" value="C:membrane"/>
    <property type="evidence" value="ECO:0007669"/>
    <property type="project" value="UniProtKB-SubCell"/>
</dbReference>
<organism evidence="7 8">
    <name type="scientific">Capsicum baccatum</name>
    <name type="common">Peruvian pepper</name>
    <dbReference type="NCBI Taxonomy" id="33114"/>
    <lineage>
        <taxon>Eukaryota</taxon>
        <taxon>Viridiplantae</taxon>
        <taxon>Streptophyta</taxon>
        <taxon>Embryophyta</taxon>
        <taxon>Tracheophyta</taxon>
        <taxon>Spermatophyta</taxon>
        <taxon>Magnoliopsida</taxon>
        <taxon>eudicotyledons</taxon>
        <taxon>Gunneridae</taxon>
        <taxon>Pentapetalae</taxon>
        <taxon>asterids</taxon>
        <taxon>lamiids</taxon>
        <taxon>Solanales</taxon>
        <taxon>Solanaceae</taxon>
        <taxon>Solanoideae</taxon>
        <taxon>Capsiceae</taxon>
        <taxon>Capsicum</taxon>
    </lineage>
</organism>